<evidence type="ECO:0000313" key="3">
    <source>
        <dbReference type="Proteomes" id="UP000533641"/>
    </source>
</evidence>
<feature type="compositionally biased region" description="Basic and acidic residues" evidence="1">
    <location>
        <begin position="7"/>
        <end position="16"/>
    </location>
</feature>
<dbReference type="EMBL" id="JACIGM010000004">
    <property type="protein sequence ID" value="MBB4274411.1"/>
    <property type="molecule type" value="Genomic_DNA"/>
</dbReference>
<evidence type="ECO:0000313" key="2">
    <source>
        <dbReference type="EMBL" id="MBB4274411.1"/>
    </source>
</evidence>
<sequence length="67" mass="6868">MRVSDAMSERLSEKAKTTFAVPPPHPALRATFSPRGEGDSASSHCDRNFGRGTHGVAVGADDVGGGG</sequence>
<protein>
    <submittedName>
        <fullName evidence="2">Uncharacterized protein</fullName>
    </submittedName>
</protein>
<comment type="caution">
    <text evidence="2">The sequence shown here is derived from an EMBL/GenBank/DDBJ whole genome shotgun (WGS) entry which is preliminary data.</text>
</comment>
<accession>A0A7W6RM46</accession>
<gene>
    <name evidence="2" type="ORF">GGE12_002187</name>
</gene>
<proteinExistence type="predicted"/>
<dbReference type="Proteomes" id="UP000533641">
    <property type="component" value="Unassembled WGS sequence"/>
</dbReference>
<dbReference type="AlphaFoldDB" id="A0A7W6RM46"/>
<reference evidence="2 3" key="1">
    <citation type="submission" date="2020-08" db="EMBL/GenBank/DDBJ databases">
        <title>Genomic Encyclopedia of Type Strains, Phase IV (KMG-V): Genome sequencing to study the core and pangenomes of soil and plant-associated prokaryotes.</title>
        <authorList>
            <person name="Whitman W."/>
        </authorList>
    </citation>
    <scope>NUCLEOTIDE SEQUENCE [LARGE SCALE GENOMIC DNA]</scope>
    <source>
        <strain evidence="2 3">SEMIA 402</strain>
    </source>
</reference>
<organism evidence="2 3">
    <name type="scientific">Rhizobium mongolense</name>
    <dbReference type="NCBI Taxonomy" id="57676"/>
    <lineage>
        <taxon>Bacteria</taxon>
        <taxon>Pseudomonadati</taxon>
        <taxon>Pseudomonadota</taxon>
        <taxon>Alphaproteobacteria</taxon>
        <taxon>Hyphomicrobiales</taxon>
        <taxon>Rhizobiaceae</taxon>
        <taxon>Rhizobium/Agrobacterium group</taxon>
        <taxon>Rhizobium</taxon>
    </lineage>
</organism>
<evidence type="ECO:0000256" key="1">
    <source>
        <dbReference type="SAM" id="MobiDB-lite"/>
    </source>
</evidence>
<name>A0A7W6RM46_9HYPH</name>
<feature type="region of interest" description="Disordered" evidence="1">
    <location>
        <begin position="1"/>
        <end position="67"/>
    </location>
</feature>